<dbReference type="InterPro" id="IPR010497">
    <property type="entry name" value="Epoxide_hydro_N"/>
</dbReference>
<evidence type="ECO:0000256" key="2">
    <source>
        <dbReference type="ARBA" id="ARBA00022797"/>
    </source>
</evidence>
<reference evidence="7" key="1">
    <citation type="submission" date="2021-04" db="EMBL/GenBank/DDBJ databases">
        <authorList>
            <person name="Tunstrom K."/>
        </authorList>
    </citation>
    <scope>NUCLEOTIDE SEQUENCE</scope>
</reference>
<dbReference type="PANTHER" id="PTHR21661">
    <property type="entry name" value="EPOXIDE HYDROLASE 1-RELATED"/>
    <property type="match status" value="1"/>
</dbReference>
<accession>A0A8S3X2P0</accession>
<evidence type="ECO:0000259" key="6">
    <source>
        <dbReference type="Pfam" id="PF14214"/>
    </source>
</evidence>
<keyword evidence="8" id="KW-1185">Reference proteome</keyword>
<protein>
    <submittedName>
        <fullName evidence="7">(apollo) hypothetical protein</fullName>
    </submittedName>
</protein>
<keyword evidence="3" id="KW-0378">Hydrolase</keyword>
<evidence type="ECO:0000313" key="8">
    <source>
        <dbReference type="Proteomes" id="UP000691718"/>
    </source>
</evidence>
<dbReference type="GO" id="GO:0004301">
    <property type="term" value="F:epoxide hydrolase activity"/>
    <property type="evidence" value="ECO:0007669"/>
    <property type="project" value="TreeGrafter"/>
</dbReference>
<keyword evidence="4" id="KW-0472">Membrane</keyword>
<organism evidence="7 8">
    <name type="scientific">Parnassius apollo</name>
    <name type="common">Apollo butterfly</name>
    <name type="synonym">Papilio apollo</name>
    <dbReference type="NCBI Taxonomy" id="110799"/>
    <lineage>
        <taxon>Eukaryota</taxon>
        <taxon>Metazoa</taxon>
        <taxon>Ecdysozoa</taxon>
        <taxon>Arthropoda</taxon>
        <taxon>Hexapoda</taxon>
        <taxon>Insecta</taxon>
        <taxon>Pterygota</taxon>
        <taxon>Neoptera</taxon>
        <taxon>Endopterygota</taxon>
        <taxon>Lepidoptera</taxon>
        <taxon>Glossata</taxon>
        <taxon>Ditrysia</taxon>
        <taxon>Papilionoidea</taxon>
        <taxon>Papilionidae</taxon>
        <taxon>Parnassiinae</taxon>
        <taxon>Parnassini</taxon>
        <taxon>Parnassius</taxon>
        <taxon>Parnassius</taxon>
    </lineage>
</organism>
<keyword evidence="2" id="KW-0058">Aromatic hydrocarbons catabolism</keyword>
<keyword evidence="4" id="KW-0812">Transmembrane</keyword>
<evidence type="ECO:0000259" key="5">
    <source>
        <dbReference type="Pfam" id="PF06441"/>
    </source>
</evidence>
<dbReference type="OrthoDB" id="7130006at2759"/>
<proteinExistence type="inferred from homology"/>
<evidence type="ECO:0000313" key="7">
    <source>
        <dbReference type="EMBL" id="CAG4995507.1"/>
    </source>
</evidence>
<evidence type="ECO:0000256" key="3">
    <source>
        <dbReference type="ARBA" id="ARBA00022801"/>
    </source>
</evidence>
<dbReference type="GO" id="GO:0097176">
    <property type="term" value="P:epoxide metabolic process"/>
    <property type="evidence" value="ECO:0007669"/>
    <property type="project" value="TreeGrafter"/>
</dbReference>
<name>A0A8S3X2P0_PARAO</name>
<keyword evidence="4" id="KW-1133">Transmembrane helix</keyword>
<sequence length="613" mass="70429">MTSNPNWPEIKQALQIHLEDKIILQQLPKDRPDIVARVAKLKFDQIVEDLDKKQVFGKEVTSLVDDGKPNYRRRYNPQLDPHSPQFSHERAVYRKDINGRRIRRDNRHVAPYNGYLLKKFNCHINVDSVFTRSLTRADVFFFSTPVKVKAKMARVLLVLLLVALGAPVYFVFFKSPPPLPEIDLNEWWGPEQMKTKQDTSLKPFKVKFDETMVKDLKDRLKAHRPFVPALEGVAFEYGFNSKQMKSWIKYWSEEYPFSEREKAFNQYPQFKTNIQGLDIHFIRLKPQVPAGVETVPLLLLHGWPGSVREFDAAIPLLTAVSKDRDFALEVIIPSLPGYGFSDAAVRPGLGVDKIAVVFRNLMNRLGFKKYYVQGGDWGAVITSNMVTMFPQEILGYHTNMAFSMSPRTTLIETLGAIYPPLVVRSDLVDRMYPMSKIFGTLLEEMGYMHIQATKPDTIGVALSDSPSGLLAYILEKFSTWTKPEYKLKADGGLTSSFTREQLVDNLMMYWATNSITTSMRLYSETFNKRYSSLSLDEIPTPVPTWILQAKNELAYLPPWILKFKYKNLINDTVLDDGGHFIAMEMPQVFSEDVLKAIAAFRKWHKDNNVKTEL</sequence>
<dbReference type="Proteomes" id="UP000691718">
    <property type="component" value="Unassembled WGS sequence"/>
</dbReference>
<comment type="caution">
    <text evidence="7">The sequence shown here is derived from an EMBL/GenBank/DDBJ whole genome shotgun (WGS) entry which is preliminary data.</text>
</comment>
<comment type="similarity">
    <text evidence="1">Belongs to the peptidase S33 family.</text>
</comment>
<gene>
    <name evidence="7" type="ORF">PAPOLLO_LOCUS12831</name>
</gene>
<feature type="transmembrane region" description="Helical" evidence="4">
    <location>
        <begin position="155"/>
        <end position="173"/>
    </location>
</feature>
<evidence type="ECO:0000256" key="4">
    <source>
        <dbReference type="SAM" id="Phobius"/>
    </source>
</evidence>
<dbReference type="Pfam" id="PF14214">
    <property type="entry name" value="Helitron_like_N"/>
    <property type="match status" value="1"/>
</dbReference>
<dbReference type="PANTHER" id="PTHR21661:SF35">
    <property type="entry name" value="EPOXIDE HYDROLASE"/>
    <property type="match status" value="1"/>
</dbReference>
<dbReference type="Pfam" id="PF06441">
    <property type="entry name" value="EHN"/>
    <property type="match status" value="1"/>
</dbReference>
<dbReference type="AlphaFoldDB" id="A0A8S3X2P0"/>
<evidence type="ECO:0000256" key="1">
    <source>
        <dbReference type="ARBA" id="ARBA00010088"/>
    </source>
</evidence>
<feature type="domain" description="Helitron helicase-like" evidence="6">
    <location>
        <begin position="1"/>
        <end position="58"/>
    </location>
</feature>
<dbReference type="EMBL" id="CAJQZP010000904">
    <property type="protein sequence ID" value="CAG4995507.1"/>
    <property type="molecule type" value="Genomic_DNA"/>
</dbReference>
<feature type="domain" description="Epoxide hydrolase N-terminal" evidence="5">
    <location>
        <begin position="202"/>
        <end position="310"/>
    </location>
</feature>
<dbReference type="InterPro" id="IPR025476">
    <property type="entry name" value="Helitron_helicase-like"/>
</dbReference>